<reference evidence="2 3" key="1">
    <citation type="journal article" date="2015" name="Int. J. Syst. Evol. Microbiol.">
        <title>Roseomonas oryzae sp. nov., isolated from paddy rhizosphere soil.</title>
        <authorList>
            <person name="Ramaprasad E.V."/>
            <person name="Sasikala Ch."/>
            <person name="Ramana Ch.V."/>
        </authorList>
    </citation>
    <scope>NUCLEOTIDE SEQUENCE [LARGE SCALE GENOMIC DNA]</scope>
    <source>
        <strain evidence="2 3">KCTC 42542</strain>
    </source>
</reference>
<dbReference type="PANTHER" id="PTHR30432:SF1">
    <property type="entry name" value="DNA-BINDING TRANSCRIPTIONAL DUAL REGULATOR MODE"/>
    <property type="match status" value="1"/>
</dbReference>
<evidence type="ECO:0000256" key="1">
    <source>
        <dbReference type="SAM" id="MobiDB-lite"/>
    </source>
</evidence>
<gene>
    <name evidence="2" type="ORF">F0Q34_14300</name>
</gene>
<dbReference type="InterPro" id="IPR051815">
    <property type="entry name" value="Molybdate_resp_trans_reg"/>
</dbReference>
<dbReference type="InterPro" id="IPR036390">
    <property type="entry name" value="WH_DNA-bd_sf"/>
</dbReference>
<feature type="region of interest" description="Disordered" evidence="1">
    <location>
        <begin position="1"/>
        <end position="21"/>
    </location>
</feature>
<dbReference type="AlphaFoldDB" id="A0A5B2TDD2"/>
<dbReference type="OrthoDB" id="9800709at2"/>
<protein>
    <submittedName>
        <fullName evidence="2">LysR family transcriptional regulator</fullName>
    </submittedName>
</protein>
<name>A0A5B2TDD2_9PROT</name>
<dbReference type="RefSeq" id="WP_149812903.1">
    <property type="nucleotide sequence ID" value="NZ_VUKA01000007.1"/>
</dbReference>
<sequence>MPRARPSSPAAPEPSPAGAAPSLSIRLDLGGGCRIGPGKVRLLEEIGRVGSISAAGRSLGMSYRRAWELVEAVNRGLGRPVVEAVAGGAGGGGARLTEVGHAVIATYRGIEAEANLLAAGRLVALLGPEPR</sequence>
<dbReference type="InterPro" id="IPR036388">
    <property type="entry name" value="WH-like_DNA-bd_sf"/>
</dbReference>
<dbReference type="EMBL" id="VUKA01000007">
    <property type="protein sequence ID" value="KAA2212496.1"/>
    <property type="molecule type" value="Genomic_DNA"/>
</dbReference>
<dbReference type="SUPFAM" id="SSF46785">
    <property type="entry name" value="Winged helix' DNA-binding domain"/>
    <property type="match status" value="1"/>
</dbReference>
<keyword evidence="3" id="KW-1185">Reference proteome</keyword>
<evidence type="ECO:0000313" key="2">
    <source>
        <dbReference type="EMBL" id="KAA2212496.1"/>
    </source>
</evidence>
<dbReference type="Proteomes" id="UP000322110">
    <property type="component" value="Unassembled WGS sequence"/>
</dbReference>
<organism evidence="2 3">
    <name type="scientific">Teichococcus oryzae</name>
    <dbReference type="NCBI Taxonomy" id="1608942"/>
    <lineage>
        <taxon>Bacteria</taxon>
        <taxon>Pseudomonadati</taxon>
        <taxon>Pseudomonadota</taxon>
        <taxon>Alphaproteobacteria</taxon>
        <taxon>Acetobacterales</taxon>
        <taxon>Roseomonadaceae</taxon>
        <taxon>Roseomonas</taxon>
    </lineage>
</organism>
<accession>A0A5B2TDD2</accession>
<dbReference type="Gene3D" id="1.10.10.10">
    <property type="entry name" value="Winged helix-like DNA-binding domain superfamily/Winged helix DNA-binding domain"/>
    <property type="match status" value="1"/>
</dbReference>
<dbReference type="PANTHER" id="PTHR30432">
    <property type="entry name" value="TRANSCRIPTIONAL REGULATOR MODE"/>
    <property type="match status" value="1"/>
</dbReference>
<evidence type="ECO:0000313" key="3">
    <source>
        <dbReference type="Proteomes" id="UP000322110"/>
    </source>
</evidence>
<comment type="caution">
    <text evidence="2">The sequence shown here is derived from an EMBL/GenBank/DDBJ whole genome shotgun (WGS) entry which is preliminary data.</text>
</comment>
<proteinExistence type="predicted"/>